<name>A0ABW4ZJR8_9SPHI</name>
<dbReference type="EMBL" id="JBHUHZ010000001">
    <property type="protein sequence ID" value="MFD2161995.1"/>
    <property type="molecule type" value="Genomic_DNA"/>
</dbReference>
<gene>
    <name evidence="1" type="ORF">ACFSJU_06295</name>
</gene>
<reference evidence="2" key="1">
    <citation type="journal article" date="2019" name="Int. J. Syst. Evol. Microbiol.">
        <title>The Global Catalogue of Microorganisms (GCM) 10K type strain sequencing project: providing services to taxonomists for standard genome sequencing and annotation.</title>
        <authorList>
            <consortium name="The Broad Institute Genomics Platform"/>
            <consortium name="The Broad Institute Genome Sequencing Center for Infectious Disease"/>
            <person name="Wu L."/>
            <person name="Ma J."/>
        </authorList>
    </citation>
    <scope>NUCLEOTIDE SEQUENCE [LARGE SCALE GENOMIC DNA]</scope>
    <source>
        <strain evidence="2">KCTC 42217</strain>
    </source>
</reference>
<dbReference type="Proteomes" id="UP001597387">
    <property type="component" value="Unassembled WGS sequence"/>
</dbReference>
<proteinExistence type="predicted"/>
<organism evidence="1 2">
    <name type="scientific">Paradesertivirga mongoliensis</name>
    <dbReference type="NCBI Taxonomy" id="2100740"/>
    <lineage>
        <taxon>Bacteria</taxon>
        <taxon>Pseudomonadati</taxon>
        <taxon>Bacteroidota</taxon>
        <taxon>Sphingobacteriia</taxon>
        <taxon>Sphingobacteriales</taxon>
        <taxon>Sphingobacteriaceae</taxon>
        <taxon>Paradesertivirga</taxon>
    </lineage>
</organism>
<dbReference type="RefSeq" id="WP_255898145.1">
    <property type="nucleotide sequence ID" value="NZ_JAFMZO010000001.1"/>
</dbReference>
<sequence length="96" mass="11498">MHIEGKYLLLNYRDMPDTDFICENGGDLRIRVLRIPRNKLDALPEGELLGAMDKWILVFQNISNRRITEQEELIRAVHWYTCKFGIQQMKMLYLKR</sequence>
<evidence type="ECO:0000313" key="2">
    <source>
        <dbReference type="Proteomes" id="UP001597387"/>
    </source>
</evidence>
<evidence type="ECO:0000313" key="1">
    <source>
        <dbReference type="EMBL" id="MFD2161995.1"/>
    </source>
</evidence>
<protein>
    <submittedName>
        <fullName evidence="1">Uncharacterized protein</fullName>
    </submittedName>
</protein>
<accession>A0ABW4ZJR8</accession>
<comment type="caution">
    <text evidence="1">The sequence shown here is derived from an EMBL/GenBank/DDBJ whole genome shotgun (WGS) entry which is preliminary data.</text>
</comment>
<keyword evidence="2" id="KW-1185">Reference proteome</keyword>